<keyword evidence="2" id="KW-1185">Reference proteome</keyword>
<accession>A0AAV4RVY8</accession>
<gene>
    <name evidence="1" type="ORF">CDAR_12181</name>
</gene>
<evidence type="ECO:0000313" key="1">
    <source>
        <dbReference type="EMBL" id="GIY25507.1"/>
    </source>
</evidence>
<proteinExistence type="predicted"/>
<sequence length="135" mass="16244">MEESQNCAFDDLENFSNELSHKIRFLSNQCLHVRDRTKLYVSEESHNSTLISTKYVLKTIMYVLQLVRTYREEIEDLQKLCVNLKQKTKEYDHSFLLRKLKYNAMDIKDMLIELTTAEFELREYSIRIQLRQLAL</sequence>
<protein>
    <submittedName>
        <fullName evidence="1">Uncharacterized protein</fullName>
    </submittedName>
</protein>
<comment type="caution">
    <text evidence="1">The sequence shown here is derived from an EMBL/GenBank/DDBJ whole genome shotgun (WGS) entry which is preliminary data.</text>
</comment>
<reference evidence="1 2" key="1">
    <citation type="submission" date="2021-06" db="EMBL/GenBank/DDBJ databases">
        <title>Caerostris darwini draft genome.</title>
        <authorList>
            <person name="Kono N."/>
            <person name="Arakawa K."/>
        </authorList>
    </citation>
    <scope>NUCLEOTIDE SEQUENCE [LARGE SCALE GENOMIC DNA]</scope>
</reference>
<dbReference type="AlphaFoldDB" id="A0AAV4RVY8"/>
<dbReference type="Proteomes" id="UP001054837">
    <property type="component" value="Unassembled WGS sequence"/>
</dbReference>
<evidence type="ECO:0000313" key="2">
    <source>
        <dbReference type="Proteomes" id="UP001054837"/>
    </source>
</evidence>
<dbReference type="EMBL" id="BPLQ01006832">
    <property type="protein sequence ID" value="GIY25507.1"/>
    <property type="molecule type" value="Genomic_DNA"/>
</dbReference>
<name>A0AAV4RVY8_9ARAC</name>
<organism evidence="1 2">
    <name type="scientific">Caerostris darwini</name>
    <dbReference type="NCBI Taxonomy" id="1538125"/>
    <lineage>
        <taxon>Eukaryota</taxon>
        <taxon>Metazoa</taxon>
        <taxon>Ecdysozoa</taxon>
        <taxon>Arthropoda</taxon>
        <taxon>Chelicerata</taxon>
        <taxon>Arachnida</taxon>
        <taxon>Araneae</taxon>
        <taxon>Araneomorphae</taxon>
        <taxon>Entelegynae</taxon>
        <taxon>Araneoidea</taxon>
        <taxon>Araneidae</taxon>
        <taxon>Caerostris</taxon>
    </lineage>
</organism>